<name>A0ABV0PXC0_9TELE</name>
<evidence type="ECO:0008006" key="3">
    <source>
        <dbReference type="Google" id="ProtNLM"/>
    </source>
</evidence>
<reference evidence="1 2" key="1">
    <citation type="submission" date="2021-06" db="EMBL/GenBank/DDBJ databases">
        <authorList>
            <person name="Palmer J.M."/>
        </authorList>
    </citation>
    <scope>NUCLEOTIDE SEQUENCE [LARGE SCALE GENOMIC DNA]</scope>
    <source>
        <strain evidence="1 2">GA_2019</strain>
        <tissue evidence="1">Muscle</tissue>
    </source>
</reference>
<gene>
    <name evidence="1" type="ORF">GOODEAATRI_012170</name>
</gene>
<organism evidence="1 2">
    <name type="scientific">Goodea atripinnis</name>
    <dbReference type="NCBI Taxonomy" id="208336"/>
    <lineage>
        <taxon>Eukaryota</taxon>
        <taxon>Metazoa</taxon>
        <taxon>Chordata</taxon>
        <taxon>Craniata</taxon>
        <taxon>Vertebrata</taxon>
        <taxon>Euteleostomi</taxon>
        <taxon>Actinopterygii</taxon>
        <taxon>Neopterygii</taxon>
        <taxon>Teleostei</taxon>
        <taxon>Neoteleostei</taxon>
        <taxon>Acanthomorphata</taxon>
        <taxon>Ovalentaria</taxon>
        <taxon>Atherinomorphae</taxon>
        <taxon>Cyprinodontiformes</taxon>
        <taxon>Goodeidae</taxon>
        <taxon>Goodea</taxon>
    </lineage>
</organism>
<dbReference type="Proteomes" id="UP001476798">
    <property type="component" value="Unassembled WGS sequence"/>
</dbReference>
<sequence length="145" mass="16255">MVQCFKGNGLVIESSLLKSDVILLSASFKWGEAGVPGNDWKDLVMEATTEVLKLGSSPLALLFQALLHYVTKMAARETRRLLERLVYVSSDDFPVTVMQVASWYLLRHLHAKNDQELVNVLLQHAKMNGNQRLLEFYTALTSSSS</sequence>
<evidence type="ECO:0000313" key="2">
    <source>
        <dbReference type="Proteomes" id="UP001476798"/>
    </source>
</evidence>
<comment type="caution">
    <text evidence="1">The sequence shown here is derived from an EMBL/GenBank/DDBJ whole genome shotgun (WGS) entry which is preliminary data.</text>
</comment>
<accession>A0ABV0PXC0</accession>
<keyword evidence="2" id="KW-1185">Reference proteome</keyword>
<proteinExistence type="predicted"/>
<protein>
    <recommendedName>
        <fullName evidence="3">Vitellogenin</fullName>
    </recommendedName>
</protein>
<evidence type="ECO:0000313" key="1">
    <source>
        <dbReference type="EMBL" id="MEQ2188163.1"/>
    </source>
</evidence>
<dbReference type="EMBL" id="JAHRIO010090730">
    <property type="protein sequence ID" value="MEQ2188163.1"/>
    <property type="molecule type" value="Genomic_DNA"/>
</dbReference>